<dbReference type="PATRIC" id="fig|882800.3.peg.472"/>
<dbReference type="AlphaFoldDB" id="H1KCY2"/>
<protein>
    <submittedName>
        <fullName evidence="1">Uncharacterized protein</fullName>
    </submittedName>
</protein>
<evidence type="ECO:0000313" key="2">
    <source>
        <dbReference type="Proteomes" id="UP000004382"/>
    </source>
</evidence>
<organism evidence="1 2">
    <name type="scientific">Methylorubrum extorquens DSM 13060</name>
    <dbReference type="NCBI Taxonomy" id="882800"/>
    <lineage>
        <taxon>Bacteria</taxon>
        <taxon>Pseudomonadati</taxon>
        <taxon>Pseudomonadota</taxon>
        <taxon>Alphaproteobacteria</taxon>
        <taxon>Hyphomicrobiales</taxon>
        <taxon>Methylobacteriaceae</taxon>
        <taxon>Methylorubrum</taxon>
    </lineage>
</organism>
<accession>H1KCY2</accession>
<gene>
    <name evidence="1" type="ORF">MetexDRAFT_0494</name>
</gene>
<dbReference type="Proteomes" id="UP000004382">
    <property type="component" value="Unassembled WGS sequence"/>
</dbReference>
<proteinExistence type="predicted"/>
<dbReference type="EMBL" id="AGJK01000006">
    <property type="protein sequence ID" value="EHP94669.1"/>
    <property type="molecule type" value="Genomic_DNA"/>
</dbReference>
<evidence type="ECO:0000313" key="1">
    <source>
        <dbReference type="EMBL" id="EHP94669.1"/>
    </source>
</evidence>
<comment type="caution">
    <text evidence="1">The sequence shown here is derived from an EMBL/GenBank/DDBJ whole genome shotgun (WGS) entry which is preliminary data.</text>
</comment>
<sequence length="49" mass="5486">MEAGFDAGSLFRQVMNRPALMLPKGMVFNLEAQQFQRAILDATTLAEWA</sequence>
<name>H1KCY2_METEX</name>
<dbReference type="RefSeq" id="WP_003596765.1">
    <property type="nucleotide sequence ID" value="NZ_AGJK01000006.1"/>
</dbReference>
<reference evidence="1 2" key="1">
    <citation type="submission" date="2011-09" db="EMBL/GenBank/DDBJ databases">
        <title>The draft genome of Methylobacterium extorquens DSM 13060.</title>
        <authorList>
            <consortium name="US DOE Joint Genome Institute (JGI-PGF)"/>
            <person name="Lucas S."/>
            <person name="Han J."/>
            <person name="Lapidus A."/>
            <person name="Cheng J.-F."/>
            <person name="Goodwin L."/>
            <person name="Pitluck S."/>
            <person name="Peters L."/>
            <person name="Land M.L."/>
            <person name="Hauser L."/>
            <person name="Koskimaki J."/>
            <person name="Halonen O."/>
            <person name="Pirttila A."/>
            <person name="Frank C."/>
            <person name="Woyke T.J."/>
        </authorList>
    </citation>
    <scope>NUCLEOTIDE SEQUENCE [LARGE SCALE GENOMIC DNA]</scope>
    <source>
        <strain evidence="1 2">DSM 13060</strain>
    </source>
</reference>